<feature type="compositionally biased region" description="Low complexity" evidence="1">
    <location>
        <begin position="55"/>
        <end position="84"/>
    </location>
</feature>
<reference evidence="3 4" key="1">
    <citation type="submission" date="2017-09" db="EMBL/GenBank/DDBJ databases">
        <title>Depth-based differentiation of microbial function through sediment-hosted aquifers and enrichment of novel symbionts in the deep terrestrial subsurface.</title>
        <authorList>
            <person name="Probst A.J."/>
            <person name="Ladd B."/>
            <person name="Jarett J.K."/>
            <person name="Geller-Mcgrath D.E."/>
            <person name="Sieber C.M."/>
            <person name="Emerson J.B."/>
            <person name="Anantharaman K."/>
            <person name="Thomas B.C."/>
            <person name="Malmstrom R."/>
            <person name="Stieglmeier M."/>
            <person name="Klingl A."/>
            <person name="Woyke T."/>
            <person name="Ryan C.M."/>
            <person name="Banfield J.F."/>
        </authorList>
    </citation>
    <scope>NUCLEOTIDE SEQUENCE [LARGE SCALE GENOMIC DNA]</scope>
    <source>
        <strain evidence="3">CG23_combo_of_CG06-09_8_20_14_all_40_13</strain>
    </source>
</reference>
<dbReference type="Proteomes" id="UP000231567">
    <property type="component" value="Unassembled WGS sequence"/>
</dbReference>
<feature type="region of interest" description="Disordered" evidence="1">
    <location>
        <begin position="48"/>
        <end position="84"/>
    </location>
</feature>
<evidence type="ECO:0000256" key="2">
    <source>
        <dbReference type="SAM" id="Phobius"/>
    </source>
</evidence>
<gene>
    <name evidence="3" type="ORF">COX39_01280</name>
</gene>
<name>A0A2G9YTB2_9BACT</name>
<keyword evidence="2" id="KW-1133">Transmembrane helix</keyword>
<accession>A0A2G9YTB2</accession>
<sequence length="172" mass="18225">MDNLQQPQQPIVPKKPIISTWLLVTFITILLATGGYLGYRAYQNKKGKATTQQGNSTYPSSSSSTASTNTTTPSATSSSSNNQTNKGLVSLNEIGCKGENIFVLSTVSGKIPIDKDGNYTASFSPIGAQLVMLNNSQNTLLCAEAISLPKYQGKVFFNAKSTAKASVFSTLG</sequence>
<keyword evidence="2" id="KW-0812">Transmembrane</keyword>
<feature type="transmembrane region" description="Helical" evidence="2">
    <location>
        <begin position="20"/>
        <end position="39"/>
    </location>
</feature>
<feature type="non-terminal residue" evidence="3">
    <location>
        <position position="172"/>
    </location>
</feature>
<proteinExistence type="predicted"/>
<evidence type="ECO:0000313" key="3">
    <source>
        <dbReference type="EMBL" id="PIP21761.1"/>
    </source>
</evidence>
<keyword evidence="2" id="KW-0472">Membrane</keyword>
<organism evidence="3 4">
    <name type="scientific">Candidatus Nealsonbacteria bacterium CG23_combo_of_CG06-09_8_20_14_all_40_13</name>
    <dbReference type="NCBI Taxonomy" id="1974724"/>
    <lineage>
        <taxon>Bacteria</taxon>
        <taxon>Candidatus Nealsoniibacteriota</taxon>
    </lineage>
</organism>
<protein>
    <submittedName>
        <fullName evidence="3">Uncharacterized protein</fullName>
    </submittedName>
</protein>
<dbReference type="AlphaFoldDB" id="A0A2G9YTB2"/>
<comment type="caution">
    <text evidence="3">The sequence shown here is derived from an EMBL/GenBank/DDBJ whole genome shotgun (WGS) entry which is preliminary data.</text>
</comment>
<evidence type="ECO:0000256" key="1">
    <source>
        <dbReference type="SAM" id="MobiDB-lite"/>
    </source>
</evidence>
<evidence type="ECO:0000313" key="4">
    <source>
        <dbReference type="Proteomes" id="UP000231567"/>
    </source>
</evidence>
<dbReference type="EMBL" id="PCRM01000019">
    <property type="protein sequence ID" value="PIP21761.1"/>
    <property type="molecule type" value="Genomic_DNA"/>
</dbReference>